<feature type="region of interest" description="Disordered" evidence="1">
    <location>
        <begin position="281"/>
        <end position="344"/>
    </location>
</feature>
<feature type="transmembrane region" description="Helical" evidence="2">
    <location>
        <begin position="256"/>
        <end position="277"/>
    </location>
</feature>
<evidence type="ECO:0000313" key="4">
    <source>
        <dbReference type="EMBL" id="MBB3900679.1"/>
    </source>
</evidence>
<evidence type="ECO:0000256" key="2">
    <source>
        <dbReference type="SAM" id="Phobius"/>
    </source>
</evidence>
<sequence>MTAEAADTVQEEVKRMGGDPSPKRGLSPDDDDRLRGLIRTELERQHAMPLARRTLELLAEAELEPTFEEPGYRVIDRDGETRLLRDSDAGMDEGGDVTAPMTLRGLVAELRERHPDLFATPPEPETVDPVPPPPPEPEHHALADVKAAGARFVETQSALAKSLATNSAERGRTLANAAGGRFETWRRRLGERFKTKPTTAPVARAMEEAPAEAKPDFIPVGPSAEPKGESALASLGRRGRDLLPVIDRHAFDLHRVAFLGLATATALVVGLVVLTTLQRGQEVPSAPPPVVQNQEPPKPAAETRNDTASRAPEPKPAAPEPAPEDAEAAPVEEPPRNPGDLAGVPQVIDTATLKLSGKVIHLFGVEWVRGGQADELAKYIRGRPITCRPAQGSSAFLCTIEGRDLSEVVLFNGGGRASSEASPDLVAAEDHARSERLGVWKR</sequence>
<organism evidence="4 5">
    <name type="scientific">Methylobacterium brachythecii</name>
    <dbReference type="NCBI Taxonomy" id="1176177"/>
    <lineage>
        <taxon>Bacteria</taxon>
        <taxon>Pseudomonadati</taxon>
        <taxon>Pseudomonadota</taxon>
        <taxon>Alphaproteobacteria</taxon>
        <taxon>Hyphomicrobiales</taxon>
        <taxon>Methylobacteriaceae</taxon>
        <taxon>Methylobacterium</taxon>
    </lineage>
</organism>
<keyword evidence="4" id="KW-0540">Nuclease</keyword>
<dbReference type="Proteomes" id="UP000517759">
    <property type="component" value="Unassembled WGS sequence"/>
</dbReference>
<keyword evidence="4" id="KW-0378">Hydrolase</keyword>
<dbReference type="Proteomes" id="UP001156881">
    <property type="component" value="Unassembled WGS sequence"/>
</dbReference>
<protein>
    <submittedName>
        <fullName evidence="4">Endonuclease YncB(Thermonuclease family)</fullName>
    </submittedName>
</protein>
<dbReference type="EMBL" id="BSPG01000005">
    <property type="protein sequence ID" value="GLS43556.1"/>
    <property type="molecule type" value="Genomic_DNA"/>
</dbReference>
<dbReference type="RefSeq" id="WP_183501484.1">
    <property type="nucleotide sequence ID" value="NZ_BSPG01000005.1"/>
</dbReference>
<dbReference type="EMBL" id="JACIDN010000001">
    <property type="protein sequence ID" value="MBB3900679.1"/>
    <property type="molecule type" value="Genomic_DNA"/>
</dbReference>
<evidence type="ECO:0000313" key="3">
    <source>
        <dbReference type="EMBL" id="GLS43556.1"/>
    </source>
</evidence>
<proteinExistence type="predicted"/>
<evidence type="ECO:0000313" key="6">
    <source>
        <dbReference type="Proteomes" id="UP001156881"/>
    </source>
</evidence>
<keyword evidence="2" id="KW-0812">Transmembrane</keyword>
<keyword evidence="4" id="KW-0255">Endonuclease</keyword>
<comment type="caution">
    <text evidence="4">The sequence shown here is derived from an EMBL/GenBank/DDBJ whole genome shotgun (WGS) entry which is preliminary data.</text>
</comment>
<dbReference type="AlphaFoldDB" id="A0A7W6F4Z0"/>
<keyword evidence="2" id="KW-0472">Membrane</keyword>
<gene>
    <name evidence="3" type="ORF">GCM10007884_15410</name>
    <name evidence="4" type="ORF">GGR33_000159</name>
</gene>
<reference evidence="6" key="2">
    <citation type="journal article" date="2019" name="Int. J. Syst. Evol. Microbiol.">
        <title>The Global Catalogue of Microorganisms (GCM) 10K type strain sequencing project: providing services to taxonomists for standard genome sequencing and annotation.</title>
        <authorList>
            <consortium name="The Broad Institute Genomics Platform"/>
            <consortium name="The Broad Institute Genome Sequencing Center for Infectious Disease"/>
            <person name="Wu L."/>
            <person name="Ma J."/>
        </authorList>
    </citation>
    <scope>NUCLEOTIDE SEQUENCE [LARGE SCALE GENOMIC DNA]</scope>
    <source>
        <strain evidence="6">NBRC 107710</strain>
    </source>
</reference>
<keyword evidence="2" id="KW-1133">Transmembrane helix</keyword>
<dbReference type="InterPro" id="IPR035437">
    <property type="entry name" value="SNase_OB-fold_sf"/>
</dbReference>
<evidence type="ECO:0000256" key="1">
    <source>
        <dbReference type="SAM" id="MobiDB-lite"/>
    </source>
</evidence>
<dbReference type="GO" id="GO:0004519">
    <property type="term" value="F:endonuclease activity"/>
    <property type="evidence" value="ECO:0007669"/>
    <property type="project" value="UniProtKB-KW"/>
</dbReference>
<dbReference type="SUPFAM" id="SSF50199">
    <property type="entry name" value="Staphylococcal nuclease"/>
    <property type="match status" value="1"/>
</dbReference>
<accession>A0A7W6F4Z0</accession>
<feature type="region of interest" description="Disordered" evidence="1">
    <location>
        <begin position="1"/>
        <end position="32"/>
    </location>
</feature>
<keyword evidence="6" id="KW-1185">Reference proteome</keyword>
<feature type="region of interest" description="Disordered" evidence="1">
    <location>
        <begin position="208"/>
        <end position="229"/>
    </location>
</feature>
<reference evidence="4 5" key="3">
    <citation type="submission" date="2020-08" db="EMBL/GenBank/DDBJ databases">
        <title>Genomic Encyclopedia of Type Strains, Phase IV (KMG-IV): sequencing the most valuable type-strain genomes for metagenomic binning, comparative biology and taxonomic classification.</title>
        <authorList>
            <person name="Goeker M."/>
        </authorList>
    </citation>
    <scope>NUCLEOTIDE SEQUENCE [LARGE SCALE GENOMIC DNA]</scope>
    <source>
        <strain evidence="4 5">DSM 24105</strain>
    </source>
</reference>
<name>A0A7W6F4Z0_9HYPH</name>
<evidence type="ECO:0000313" key="5">
    <source>
        <dbReference type="Proteomes" id="UP000517759"/>
    </source>
</evidence>
<reference evidence="3" key="1">
    <citation type="journal article" date="2014" name="Int. J. Syst. Evol. Microbiol.">
        <title>Complete genome of a new Firmicutes species belonging to the dominant human colonic microbiota ('Ruminococcus bicirculans') reveals two chromosomes and a selective capacity to utilize plant glucans.</title>
        <authorList>
            <consortium name="NISC Comparative Sequencing Program"/>
            <person name="Wegmann U."/>
            <person name="Louis P."/>
            <person name="Goesmann A."/>
            <person name="Henrissat B."/>
            <person name="Duncan S.H."/>
            <person name="Flint H.J."/>
        </authorList>
    </citation>
    <scope>NUCLEOTIDE SEQUENCE</scope>
    <source>
        <strain evidence="3">NBRC 107710</strain>
    </source>
</reference>
<reference evidence="3" key="4">
    <citation type="submission" date="2023-01" db="EMBL/GenBank/DDBJ databases">
        <title>Draft genome sequence of Methylobacterium brachythecii strain NBRC 107710.</title>
        <authorList>
            <person name="Sun Q."/>
            <person name="Mori K."/>
        </authorList>
    </citation>
    <scope>NUCLEOTIDE SEQUENCE</scope>
    <source>
        <strain evidence="3">NBRC 107710</strain>
    </source>
</reference>